<evidence type="ECO:0000313" key="7">
    <source>
        <dbReference type="Proteomes" id="UP000887575"/>
    </source>
</evidence>
<dbReference type="PANTHER" id="PTHR13114">
    <property type="entry name" value="MEDIATOR OF RNA POLYMERASE II TRANSCRIPTION SUBUNIT 17"/>
    <property type="match status" value="1"/>
</dbReference>
<keyword evidence="4" id="KW-0804">Transcription</keyword>
<dbReference type="InterPro" id="IPR019313">
    <property type="entry name" value="Mediator_Med17"/>
</dbReference>
<proteinExistence type="inferred from homology"/>
<evidence type="ECO:0000256" key="4">
    <source>
        <dbReference type="ARBA" id="ARBA00023163"/>
    </source>
</evidence>
<evidence type="ECO:0000256" key="2">
    <source>
        <dbReference type="ARBA" id="ARBA00005635"/>
    </source>
</evidence>
<evidence type="ECO:0000256" key="3">
    <source>
        <dbReference type="ARBA" id="ARBA00023015"/>
    </source>
</evidence>
<accession>A0AAF3ELY7</accession>
<dbReference type="GO" id="GO:0003712">
    <property type="term" value="F:transcription coregulator activity"/>
    <property type="evidence" value="ECO:0007669"/>
    <property type="project" value="InterPro"/>
</dbReference>
<dbReference type="WBParaSite" id="MBELARI_LOCUS15063">
    <property type="protein sequence ID" value="MBELARI_LOCUS15063"/>
    <property type="gene ID" value="MBELARI_LOCUS15063"/>
</dbReference>
<evidence type="ECO:0000313" key="8">
    <source>
        <dbReference type="WBParaSite" id="MBELARI_LOCUS15063"/>
    </source>
</evidence>
<evidence type="ECO:0000256" key="5">
    <source>
        <dbReference type="ARBA" id="ARBA00023242"/>
    </source>
</evidence>
<dbReference type="GO" id="GO:0070847">
    <property type="term" value="C:core mediator complex"/>
    <property type="evidence" value="ECO:0007669"/>
    <property type="project" value="TreeGrafter"/>
</dbReference>
<feature type="compositionally biased region" description="Acidic residues" evidence="6">
    <location>
        <begin position="91"/>
        <end position="109"/>
    </location>
</feature>
<keyword evidence="3" id="KW-0805">Transcription regulation</keyword>
<dbReference type="Proteomes" id="UP000887575">
    <property type="component" value="Unassembled WGS sequence"/>
</dbReference>
<comment type="similarity">
    <text evidence="2">Belongs to the Mediator complex subunit 17 family.</text>
</comment>
<organism evidence="7 8">
    <name type="scientific">Mesorhabditis belari</name>
    <dbReference type="NCBI Taxonomy" id="2138241"/>
    <lineage>
        <taxon>Eukaryota</taxon>
        <taxon>Metazoa</taxon>
        <taxon>Ecdysozoa</taxon>
        <taxon>Nematoda</taxon>
        <taxon>Chromadorea</taxon>
        <taxon>Rhabditida</taxon>
        <taxon>Rhabditina</taxon>
        <taxon>Rhabditomorpha</taxon>
        <taxon>Rhabditoidea</taxon>
        <taxon>Rhabditidae</taxon>
        <taxon>Mesorhabditinae</taxon>
        <taxon>Mesorhabditis</taxon>
    </lineage>
</organism>
<reference evidence="8" key="1">
    <citation type="submission" date="2024-02" db="UniProtKB">
        <authorList>
            <consortium name="WormBaseParasite"/>
        </authorList>
    </citation>
    <scope>IDENTIFICATION</scope>
</reference>
<feature type="region of interest" description="Disordered" evidence="6">
    <location>
        <begin position="82"/>
        <end position="124"/>
    </location>
</feature>
<keyword evidence="7" id="KW-1185">Reference proteome</keyword>
<name>A0AAF3ELY7_9BILA</name>
<keyword evidence="5" id="KW-0539">Nucleus</keyword>
<evidence type="ECO:0008006" key="9">
    <source>
        <dbReference type="Google" id="ProtNLM"/>
    </source>
</evidence>
<evidence type="ECO:0000256" key="6">
    <source>
        <dbReference type="SAM" id="MobiDB-lite"/>
    </source>
</evidence>
<evidence type="ECO:0000256" key="1">
    <source>
        <dbReference type="ARBA" id="ARBA00004123"/>
    </source>
</evidence>
<protein>
    <recommendedName>
        <fullName evidence="9">Mediator of RNA polymerase II transcription subunit 17</fullName>
    </recommendedName>
</protein>
<dbReference type="GO" id="GO:0006357">
    <property type="term" value="P:regulation of transcription by RNA polymerase II"/>
    <property type="evidence" value="ECO:0007669"/>
    <property type="project" value="InterPro"/>
</dbReference>
<dbReference type="AlphaFoldDB" id="A0AAF3ELY7"/>
<dbReference type="GO" id="GO:0016592">
    <property type="term" value="C:mediator complex"/>
    <property type="evidence" value="ECO:0007669"/>
    <property type="project" value="InterPro"/>
</dbReference>
<comment type="subcellular location">
    <subcellularLocation>
        <location evidence="1">Nucleus</location>
    </subcellularLocation>
</comment>
<dbReference type="PANTHER" id="PTHR13114:SF7">
    <property type="entry name" value="MEDIATOR OF RNA POLYMERASE II TRANSCRIPTION SUBUNIT 17"/>
    <property type="match status" value="1"/>
</dbReference>
<sequence>MYGHGAGGSGYSMGGGGPLGGANLMGRKDKGISVALEPYGEWKIQEIGYDGMEKFIQPESFADHVGKLARKIDWRTLVDSDQSYDNPNLLPEDELPEEEDDEEKLEDETEKEKKEFPPEVGPWHDVAKNLHESLQHINMMLDGLQVMQHLDYLKPLSIGDPIQINEATQEAAVIANNGKAFQWVWKRKALNEVQNAIEASNANRRHLAVGGEASIDETTSLTNLFFREIEELCLQWRIRKTGDHLYGALGYKRYGQRFEPGEIFDITRRSVPINYSDKDGKLQQTILQISVPNDLIRRSKIFVSIFKDDMMSKAIHTSDEANLEYMKVDMKQVDNLYWNDALSWAQETLICRDTFNQLATDAVHLKQRMSSFRDGVLIVALHDDYLLRIELKNYPFKAGDLPDGGDPYLNRALRQMIVNHHAKKVIRSQMFVEMPLTMLNEHLDMRGPNAFTQYEIDERAKRQTCVLEKLLSVASHQRLVKLTVDTLIRYQNECRDPQVKWRWLRCAPTNSQVMIHIVDPHFDFLMGRVTSYLQIDTDCVTLRTKDGKTIDCYRDADRLFNTLKYVNITYFLQAAGTLGKTGWGYHILHGNNNAIDVDGNPAPTLYLCNATSTRALLIQFHTHRNPEINVKKLSDDPNIDHPFIPLNYEKLPGKSFCRKFDNLCAILKD</sequence>